<gene>
    <name evidence="1" type="ORF">METZ01_LOCUS367205</name>
</gene>
<dbReference type="InterPro" id="IPR012338">
    <property type="entry name" value="Beta-lactam/transpept-like"/>
</dbReference>
<proteinExistence type="predicted"/>
<evidence type="ECO:0000313" key="1">
    <source>
        <dbReference type="EMBL" id="SVD14351.1"/>
    </source>
</evidence>
<dbReference type="Gene3D" id="3.40.710.10">
    <property type="entry name" value="DD-peptidase/beta-lactamase superfamily"/>
    <property type="match status" value="1"/>
</dbReference>
<sequence>MTQDTHFPPPGRNWERRAPEELGVDPGKLQAAVQFAVDNEVDWPTDLSQQDVGEDARQWSTRLGRFKDRGGPTGLVLRHGYIIAEWGEIDRVDLTYSATKSYVATMAGLAFDRGLIKSVDDPVAAAETGVSIEYSPRAVAAIQRLRDRGDDARLNTAGRGIGVDGFDSTHNASITWRHLLQQTNEWQGWLCGKPDIVDWNRDVETAVARQERKAPGVHWEYNDV</sequence>
<accession>A0A382SZI5</accession>
<dbReference type="AlphaFoldDB" id="A0A382SZI5"/>
<dbReference type="EMBL" id="UINC01132191">
    <property type="protein sequence ID" value="SVD14351.1"/>
    <property type="molecule type" value="Genomic_DNA"/>
</dbReference>
<name>A0A382SZI5_9ZZZZ</name>
<feature type="non-terminal residue" evidence="1">
    <location>
        <position position="224"/>
    </location>
</feature>
<protein>
    <submittedName>
        <fullName evidence="1">Uncharacterized protein</fullName>
    </submittedName>
</protein>
<dbReference type="SUPFAM" id="SSF56601">
    <property type="entry name" value="beta-lactamase/transpeptidase-like"/>
    <property type="match status" value="1"/>
</dbReference>
<reference evidence="1" key="1">
    <citation type="submission" date="2018-05" db="EMBL/GenBank/DDBJ databases">
        <authorList>
            <person name="Lanie J.A."/>
            <person name="Ng W.-L."/>
            <person name="Kazmierczak K.M."/>
            <person name="Andrzejewski T.M."/>
            <person name="Davidsen T.M."/>
            <person name="Wayne K.J."/>
            <person name="Tettelin H."/>
            <person name="Glass J.I."/>
            <person name="Rusch D."/>
            <person name="Podicherti R."/>
            <person name="Tsui H.-C.T."/>
            <person name="Winkler M.E."/>
        </authorList>
    </citation>
    <scope>NUCLEOTIDE SEQUENCE</scope>
</reference>
<organism evidence="1">
    <name type="scientific">marine metagenome</name>
    <dbReference type="NCBI Taxonomy" id="408172"/>
    <lineage>
        <taxon>unclassified sequences</taxon>
        <taxon>metagenomes</taxon>
        <taxon>ecological metagenomes</taxon>
    </lineage>
</organism>